<dbReference type="InterPro" id="IPR035979">
    <property type="entry name" value="RBD_domain_sf"/>
</dbReference>
<keyword evidence="1" id="KW-0694">RNA-binding</keyword>
<dbReference type="EMBL" id="CAMXCT020001341">
    <property type="protein sequence ID" value="CAL1142557.1"/>
    <property type="molecule type" value="Genomic_DNA"/>
</dbReference>
<comment type="caution">
    <text evidence="3">The sequence shown here is derived from an EMBL/GenBank/DDBJ whole genome shotgun (WGS) entry which is preliminary data.</text>
</comment>
<feature type="non-terminal residue" evidence="3">
    <location>
        <position position="1"/>
    </location>
</feature>
<keyword evidence="4" id="KW-0687">Ribonucleoprotein</keyword>
<reference evidence="4 5" key="2">
    <citation type="submission" date="2024-05" db="EMBL/GenBank/DDBJ databases">
        <authorList>
            <person name="Chen Y."/>
            <person name="Shah S."/>
            <person name="Dougan E. K."/>
            <person name="Thang M."/>
            <person name="Chan C."/>
        </authorList>
    </citation>
    <scope>NUCLEOTIDE SEQUENCE [LARGE SCALE GENOMIC DNA]</scope>
</reference>
<dbReference type="SMART" id="SM00360">
    <property type="entry name" value="RRM"/>
    <property type="match status" value="2"/>
</dbReference>
<evidence type="ECO:0000313" key="5">
    <source>
        <dbReference type="Proteomes" id="UP001152797"/>
    </source>
</evidence>
<gene>
    <name evidence="3" type="ORF">C1SCF055_LOCUS16274</name>
</gene>
<evidence type="ECO:0000313" key="3">
    <source>
        <dbReference type="EMBL" id="CAI3989182.1"/>
    </source>
</evidence>
<dbReference type="Gene3D" id="3.30.70.330">
    <property type="match status" value="2"/>
</dbReference>
<feature type="domain" description="RRM" evidence="2">
    <location>
        <begin position="366"/>
        <end position="442"/>
    </location>
</feature>
<dbReference type="PANTHER" id="PTHR48035:SF2">
    <property type="entry name" value="RNA-BINDING REGION RNP-1 DOMAIN-CONTAINING PROTEIN"/>
    <property type="match status" value="1"/>
</dbReference>
<dbReference type="PANTHER" id="PTHR48035">
    <property type="entry name" value="HETEROGENEOUS NUCLEAR RIBONUCLEOPROTEIN 1"/>
    <property type="match status" value="1"/>
</dbReference>
<dbReference type="GO" id="GO:1990904">
    <property type="term" value="C:ribonucleoprotein complex"/>
    <property type="evidence" value="ECO:0007669"/>
    <property type="project" value="UniProtKB-KW"/>
</dbReference>
<evidence type="ECO:0000313" key="4">
    <source>
        <dbReference type="EMBL" id="CAL4776494.1"/>
    </source>
</evidence>
<dbReference type="Pfam" id="PF00076">
    <property type="entry name" value="RRM_1"/>
    <property type="match status" value="2"/>
</dbReference>
<dbReference type="PROSITE" id="PS50102">
    <property type="entry name" value="RRM"/>
    <property type="match status" value="2"/>
</dbReference>
<proteinExistence type="predicted"/>
<evidence type="ECO:0000259" key="2">
    <source>
        <dbReference type="PROSITE" id="PS50102"/>
    </source>
</evidence>
<organism evidence="3">
    <name type="scientific">Cladocopium goreaui</name>
    <dbReference type="NCBI Taxonomy" id="2562237"/>
    <lineage>
        <taxon>Eukaryota</taxon>
        <taxon>Sar</taxon>
        <taxon>Alveolata</taxon>
        <taxon>Dinophyceae</taxon>
        <taxon>Suessiales</taxon>
        <taxon>Symbiodiniaceae</taxon>
        <taxon>Cladocopium</taxon>
    </lineage>
</organism>
<dbReference type="Proteomes" id="UP001152797">
    <property type="component" value="Unassembled WGS sequence"/>
</dbReference>
<dbReference type="InterPro" id="IPR000504">
    <property type="entry name" value="RRM_dom"/>
</dbReference>
<dbReference type="EMBL" id="CAMXCT030001341">
    <property type="protein sequence ID" value="CAL4776494.1"/>
    <property type="molecule type" value="Genomic_DNA"/>
</dbReference>
<dbReference type="Gene3D" id="3.40.50.150">
    <property type="entry name" value="Vaccinia Virus protein VP39"/>
    <property type="match status" value="1"/>
</dbReference>
<dbReference type="InterPro" id="IPR053260">
    <property type="entry name" value="hnRNP"/>
</dbReference>
<dbReference type="Pfam" id="PF13578">
    <property type="entry name" value="Methyltransf_24"/>
    <property type="match status" value="1"/>
</dbReference>
<evidence type="ECO:0000256" key="1">
    <source>
        <dbReference type="PROSITE-ProRule" id="PRU00176"/>
    </source>
</evidence>
<name>A0A9P1FWU6_9DINO</name>
<dbReference type="EMBL" id="CAMXCT010001341">
    <property type="protein sequence ID" value="CAI3989182.1"/>
    <property type="molecule type" value="Genomic_DNA"/>
</dbReference>
<dbReference type="SUPFAM" id="SSF54928">
    <property type="entry name" value="RNA-binding domain, RBD"/>
    <property type="match status" value="1"/>
</dbReference>
<dbReference type="OrthoDB" id="21467at2759"/>
<dbReference type="InterPro" id="IPR029063">
    <property type="entry name" value="SAM-dependent_MTases_sf"/>
</dbReference>
<sequence>MSCTHELQGRELINSKFAMAIEVLSFVPKPYMWLEVGSYIGSSAITTAKVLKQMRLNCGVLCIDPFTGMVDMWADRKAFRTHFGLLERQNVADGPLLMDEFGHSRIYEMFLANVRSRGHQDYVLPLRVSSITGLRLLRTLYEQGRIERPPEIIYLDSAHEAGETLLEVQEAWRLLAAPGVLFGDDWSWPGVQSDVLQFAARLMQRPLTNEELHRFDWPTKAAFQPVKGLAVVDEDDGAWMLSGELSERGCGLGPRFKEAADPKASEHRLFVTKIAPQITQQDVEAHFQQFGSTTDVYLPFIPGRPGHKGFAFVSFSGEESVQAALANAPHYINGAEVVVDIATARQPQLTGDQPAGPSRKVAPMEGRIFVTRLLNTMTVADVQKHFEQYGDIRDCYMPAIPGRGHKGFAFISYKDPASAKAATQELHQEINGTMVVVDAAMALGSPE</sequence>
<dbReference type="InterPro" id="IPR012677">
    <property type="entry name" value="Nucleotide-bd_a/b_plait_sf"/>
</dbReference>
<feature type="domain" description="RRM" evidence="2">
    <location>
        <begin position="267"/>
        <end position="346"/>
    </location>
</feature>
<reference evidence="3" key="1">
    <citation type="submission" date="2022-10" db="EMBL/GenBank/DDBJ databases">
        <authorList>
            <person name="Chen Y."/>
            <person name="Dougan E. K."/>
            <person name="Chan C."/>
            <person name="Rhodes N."/>
            <person name="Thang M."/>
        </authorList>
    </citation>
    <scope>NUCLEOTIDE SEQUENCE</scope>
</reference>
<dbReference type="AlphaFoldDB" id="A0A9P1FWU6"/>
<dbReference type="CDD" id="cd00590">
    <property type="entry name" value="RRM_SF"/>
    <property type="match status" value="1"/>
</dbReference>
<accession>A0A9P1FWU6</accession>
<protein>
    <recommendedName>
        <fullName evidence="2">RRM domain-containing protein</fullName>
    </recommendedName>
</protein>
<keyword evidence="5" id="KW-1185">Reference proteome</keyword>
<dbReference type="SUPFAM" id="SSF53335">
    <property type="entry name" value="S-adenosyl-L-methionine-dependent methyltransferases"/>
    <property type="match status" value="1"/>
</dbReference>
<dbReference type="GO" id="GO:0003723">
    <property type="term" value="F:RNA binding"/>
    <property type="evidence" value="ECO:0007669"/>
    <property type="project" value="UniProtKB-UniRule"/>
</dbReference>